<name>A0A0C1QQN7_9GAMM</name>
<dbReference type="Pfam" id="PF20720">
    <property type="entry name" value="nSTAND3"/>
    <property type="match status" value="1"/>
</dbReference>
<evidence type="ECO:0000259" key="1">
    <source>
        <dbReference type="Pfam" id="PF20720"/>
    </source>
</evidence>
<sequence length="798" mass="93683">MPNEIYNPMPQIIDSFLKSESWLDRFVNESKKSFSNEKEKTKHEKKVRSLAKSLSLNEFKKHLIENSKEKKDDKVWASINCLKQKNCLLIFGGVGSGKTTIANIIKEQSKSYFDFNEHIKSQGPEVAINLISHDFNLLKDKYKYHDDFVIIIDSLEELIELTNQNTNDIIEFIKNSTVFKNSKWVITTSDTANIIYDSNYKKISSFGFEANKNLAQGSSSEFYSLFDGWYNLDKLNKEKSIGHQIWKSNVIDTTYEYKYEKIEHFPPALVKILSRNIHRGNFDTIENIDIFQEIVRYIFEKVGVTTSSEEQARLIYLFQRVSYYKIEEEFIKINFCPLGEIENQSEEVKLKVLPEITKHKFLTHIFNVERGHYFIRYPHVWAYNLASSLISLNKDEVSSLSSLRSLKNNQLTVTTKLCILKYQIEKCNKELDDIINGLEDIEYLVFLMEYSSKDFIKNVLERITRYIKKDLSENSKKITRKKNGVKILSYIFHLTLNSTELNNRSTKEVSQFCIIISAIFKSIKQSDERSLQSAFEVIESFFYRIGMYPNLVVHTLLQLFSMIRIKQLSTVHEGFLYQICNSFFQVTRFHQSSFENTFHSKELQNQAYKGFYRLTPTFFSRGFSHYLRHGHMESRDKAAIDFFRMLVKKRIYAGRTTKNHKDLTTNFNFHIRAGFHKAVGSLIRESYKLNSERAKSILIVIISEFNNMVLQTTNRVYEKDNLKDGILYVFRHIDISKSTDGTFTLPKDFQNIAYNNIRKKNEIKNFRFISESDFISHVDKKMDAIFKKSTTYDTESTL</sequence>
<dbReference type="InterPro" id="IPR049050">
    <property type="entry name" value="nSTAND3"/>
</dbReference>
<dbReference type="CDD" id="cd00009">
    <property type="entry name" value="AAA"/>
    <property type="match status" value="1"/>
</dbReference>
<protein>
    <recommendedName>
        <fullName evidence="1">Novel STAND NTPase 3 domain-containing protein</fullName>
    </recommendedName>
</protein>
<gene>
    <name evidence="2" type="ORF">JF50_09265</name>
</gene>
<comment type="caution">
    <text evidence="2">The sequence shown here is derived from an EMBL/GenBank/DDBJ whole genome shotgun (WGS) entry which is preliminary data.</text>
</comment>
<dbReference type="AlphaFoldDB" id="A0A0C1QQN7"/>
<dbReference type="SUPFAM" id="SSF52540">
    <property type="entry name" value="P-loop containing nucleoside triphosphate hydrolases"/>
    <property type="match status" value="1"/>
</dbReference>
<feature type="domain" description="Novel STAND NTPase 3" evidence="1">
    <location>
        <begin position="78"/>
        <end position="191"/>
    </location>
</feature>
<evidence type="ECO:0000313" key="3">
    <source>
        <dbReference type="Proteomes" id="UP000031327"/>
    </source>
</evidence>
<evidence type="ECO:0000313" key="2">
    <source>
        <dbReference type="EMBL" id="KID57387.1"/>
    </source>
</evidence>
<accession>A0A0C1QQN7</accession>
<organism evidence="2 3">
    <name type="scientific">Pseudoalteromonas luteoviolacea</name>
    <dbReference type="NCBI Taxonomy" id="43657"/>
    <lineage>
        <taxon>Bacteria</taxon>
        <taxon>Pseudomonadati</taxon>
        <taxon>Pseudomonadota</taxon>
        <taxon>Gammaproteobacteria</taxon>
        <taxon>Alteromonadales</taxon>
        <taxon>Pseudoalteromonadaceae</taxon>
        <taxon>Pseudoalteromonas</taxon>
    </lineage>
</organism>
<dbReference type="InterPro" id="IPR027417">
    <property type="entry name" value="P-loop_NTPase"/>
</dbReference>
<reference evidence="2 3" key="1">
    <citation type="submission" date="2014-12" db="EMBL/GenBank/DDBJ databases">
        <title>Draft Genome Sequence of Pseudoalteromonas luteoviolacea HI1.</title>
        <authorList>
            <person name="Asahina A.Y."/>
            <person name="Hadfield M.G."/>
        </authorList>
    </citation>
    <scope>NUCLEOTIDE SEQUENCE [LARGE SCALE GENOMIC DNA]</scope>
    <source>
        <strain evidence="2 3">HI1</strain>
    </source>
</reference>
<dbReference type="OrthoDB" id="9807019at2"/>
<dbReference type="Proteomes" id="UP000031327">
    <property type="component" value="Unassembled WGS sequence"/>
</dbReference>
<dbReference type="Gene3D" id="3.40.50.300">
    <property type="entry name" value="P-loop containing nucleotide triphosphate hydrolases"/>
    <property type="match status" value="1"/>
</dbReference>
<proteinExistence type="predicted"/>
<dbReference type="RefSeq" id="WP_039609158.1">
    <property type="nucleotide sequence ID" value="NZ_JWIC01000005.1"/>
</dbReference>
<dbReference type="EMBL" id="JWIC01000005">
    <property type="protein sequence ID" value="KID57387.1"/>
    <property type="molecule type" value="Genomic_DNA"/>
</dbReference>